<accession>C6SDH0</accession>
<dbReference type="AlphaFoldDB" id="C6SDH0"/>
<organism evidence="1">
    <name type="scientific">Neisseria meningitidis alpha153</name>
    <dbReference type="NCBI Taxonomy" id="663926"/>
    <lineage>
        <taxon>Bacteria</taxon>
        <taxon>Pseudomonadati</taxon>
        <taxon>Pseudomonadota</taxon>
        <taxon>Betaproteobacteria</taxon>
        <taxon>Neisseriales</taxon>
        <taxon>Neisseriaceae</taxon>
        <taxon>Neisseria</taxon>
    </lineage>
</organism>
<name>C6SDH0_NEIME</name>
<proteinExistence type="predicted"/>
<protein>
    <submittedName>
        <fullName evidence="1">Uncharacterized protein</fullName>
    </submittedName>
</protein>
<evidence type="ECO:0000313" key="1">
    <source>
        <dbReference type="EMBL" id="CBA07063.1"/>
    </source>
</evidence>
<gene>
    <name evidence="1" type="ORF">NME_1339</name>
</gene>
<sequence length="33" mass="4095">MMELCEIKVIFDVRIITQKGRLNHFRRPLAYRF</sequence>
<reference evidence="1" key="1">
    <citation type="journal article" date="2008" name="Proc. Natl. Acad. Sci. U.S.A.">
        <title>Whole-genome comparison of disease and carriage strains provides insights into virulence evolution in Neisseria meningitidis.</title>
        <authorList>
            <person name="Schoen C."/>
            <person name="Blom J."/>
            <person name="Claus H."/>
            <person name="Schramm-Glueck A."/>
            <person name="Brandt P."/>
            <person name="Mueller T."/>
            <person name="Goesmann A."/>
            <person name="Joseph B."/>
            <person name="Konietzny S."/>
            <person name="Kurzai O."/>
            <person name="Schmitt C."/>
            <person name="Friedrich T."/>
            <person name="Linke B."/>
            <person name="Vogel U."/>
            <person name="Frosch M."/>
        </authorList>
    </citation>
    <scope>NUCLEOTIDE SEQUENCE</scope>
    <source>
        <strain evidence="1">Alpha153</strain>
    </source>
</reference>
<dbReference type="EMBL" id="AM889137">
    <property type="protein sequence ID" value="CBA07063.1"/>
    <property type="molecule type" value="Genomic_DNA"/>
</dbReference>